<organism evidence="1 2">
    <name type="scientific">Raoultella terrigena</name>
    <name type="common">Klebsiella terrigena</name>
    <dbReference type="NCBI Taxonomy" id="577"/>
    <lineage>
        <taxon>Bacteria</taxon>
        <taxon>Pseudomonadati</taxon>
        <taxon>Pseudomonadota</taxon>
        <taxon>Gammaproteobacteria</taxon>
        <taxon>Enterobacterales</taxon>
        <taxon>Enterobacteriaceae</taxon>
        <taxon>Klebsiella/Raoultella group</taxon>
        <taxon>Raoultella</taxon>
    </lineage>
</organism>
<evidence type="ECO:0000313" key="1">
    <source>
        <dbReference type="EMBL" id="VTN14114.1"/>
    </source>
</evidence>
<dbReference type="Proteomes" id="UP000339249">
    <property type="component" value="Unassembled WGS sequence"/>
</dbReference>
<name>A0A4V6J2I6_RAOTE</name>
<keyword evidence="1" id="KW-0547">Nucleotide-binding</keyword>
<reference evidence="1 2" key="1">
    <citation type="submission" date="2019-04" db="EMBL/GenBank/DDBJ databases">
        <authorList>
            <consortium name="Pathogen Informatics"/>
        </authorList>
    </citation>
    <scope>NUCLEOTIDE SEQUENCE [LARGE SCALE GENOMIC DNA]</scope>
    <source>
        <strain evidence="1 2">NCTC9185</strain>
    </source>
</reference>
<keyword evidence="1" id="KW-0067">ATP-binding</keyword>
<keyword evidence="1" id="KW-0378">Hydrolase</keyword>
<keyword evidence="1" id="KW-0347">Helicase</keyword>
<gene>
    <name evidence="1" type="ORF">NCTC9185_06166</name>
</gene>
<dbReference type="AlphaFoldDB" id="A0A4V6J2I6"/>
<protein>
    <submittedName>
        <fullName evidence="1">ATP-dependent RNA helicase HrpB</fullName>
    </submittedName>
</protein>
<dbReference type="GO" id="GO:0004386">
    <property type="term" value="F:helicase activity"/>
    <property type="evidence" value="ECO:0007669"/>
    <property type="project" value="UniProtKB-KW"/>
</dbReference>
<sequence>MSATLDNDRLQRMLPQAPVVTSAGRAFPVEKRYQALARTSALMRRWR</sequence>
<accession>A0A4V6J2I6</accession>
<dbReference type="EMBL" id="CABDVU010000001">
    <property type="protein sequence ID" value="VTN14114.1"/>
    <property type="molecule type" value="Genomic_DNA"/>
</dbReference>
<proteinExistence type="predicted"/>
<evidence type="ECO:0000313" key="2">
    <source>
        <dbReference type="Proteomes" id="UP000339249"/>
    </source>
</evidence>